<feature type="region of interest" description="Disordered" evidence="7">
    <location>
        <begin position="1"/>
        <end position="31"/>
    </location>
</feature>
<dbReference type="InterPro" id="IPR010580">
    <property type="entry name" value="ER_stress-assoc"/>
</dbReference>
<dbReference type="GeneID" id="54362281"/>
<dbReference type="OrthoDB" id="16679at2759"/>
<gene>
    <name evidence="9" type="ORF">K489DRAFT_378762</name>
</gene>
<reference evidence="9" key="2">
    <citation type="submission" date="2020-04" db="EMBL/GenBank/DDBJ databases">
        <authorList>
            <consortium name="NCBI Genome Project"/>
        </authorList>
    </citation>
    <scope>NUCLEOTIDE SEQUENCE</scope>
    <source>
        <strain evidence="9">CBS 342.82</strain>
    </source>
</reference>
<evidence type="ECO:0000256" key="2">
    <source>
        <dbReference type="ARBA" id="ARBA00022692"/>
    </source>
</evidence>
<comment type="subcellular location">
    <subcellularLocation>
        <location evidence="6">Membrane</location>
        <topology evidence="6">Single-pass membrane protein</topology>
    </subcellularLocation>
    <subcellularLocation>
        <location evidence="6">Endoplasmic reticulum membrane</location>
        <topology evidence="6">Single-pass membrane protein</topology>
    </subcellularLocation>
</comment>
<dbReference type="AlphaFoldDB" id="A0A6J3M9Q8"/>
<dbReference type="Pfam" id="PF06624">
    <property type="entry name" value="RAMP4"/>
    <property type="match status" value="1"/>
</dbReference>
<evidence type="ECO:0000313" key="9">
    <source>
        <dbReference type="RefSeq" id="XP_033461390.1"/>
    </source>
</evidence>
<reference evidence="9" key="1">
    <citation type="submission" date="2020-01" db="EMBL/GenBank/DDBJ databases">
        <authorList>
            <consortium name="DOE Joint Genome Institute"/>
            <person name="Haridas S."/>
            <person name="Albert R."/>
            <person name="Binder M."/>
            <person name="Bloem J."/>
            <person name="Labutti K."/>
            <person name="Salamov A."/>
            <person name="Andreopoulos B."/>
            <person name="Baker S.E."/>
            <person name="Barry K."/>
            <person name="Bills G."/>
            <person name="Bluhm B.H."/>
            <person name="Cannon C."/>
            <person name="Castanera R."/>
            <person name="Culley D.E."/>
            <person name="Daum C."/>
            <person name="Ezra D."/>
            <person name="Gonzalez J.B."/>
            <person name="Henrissat B."/>
            <person name="Kuo A."/>
            <person name="Liang C."/>
            <person name="Lipzen A."/>
            <person name="Lutzoni F."/>
            <person name="Magnuson J."/>
            <person name="Mondo S."/>
            <person name="Nolan M."/>
            <person name="Ohm R."/>
            <person name="Pangilinan J."/>
            <person name="Park H.-J."/>
            <person name="Ramirez L."/>
            <person name="Alfaro M."/>
            <person name="Sun H."/>
            <person name="Tritt A."/>
            <person name="Yoshinaga Y."/>
            <person name="Zwiers L.-H."/>
            <person name="Turgeon B.G."/>
            <person name="Goodwin S.B."/>
            <person name="Spatafora J.W."/>
            <person name="Crous P.W."/>
            <person name="Grigoriev I.V."/>
        </authorList>
    </citation>
    <scope>NUCLEOTIDE SEQUENCE</scope>
    <source>
        <strain evidence="9">CBS 342.82</strain>
    </source>
</reference>
<comment type="similarity">
    <text evidence="1 6">Belongs to the RAMP4 family.</text>
</comment>
<dbReference type="Proteomes" id="UP000504637">
    <property type="component" value="Unplaced"/>
</dbReference>
<keyword evidence="3 6" id="KW-0256">Endoplasmic reticulum</keyword>
<evidence type="ECO:0000256" key="4">
    <source>
        <dbReference type="ARBA" id="ARBA00022989"/>
    </source>
</evidence>
<reference evidence="9" key="3">
    <citation type="submission" date="2025-08" db="UniProtKB">
        <authorList>
            <consortium name="RefSeq"/>
        </authorList>
    </citation>
    <scope>IDENTIFICATION</scope>
    <source>
        <strain evidence="9">CBS 342.82</strain>
    </source>
</reference>
<dbReference type="RefSeq" id="XP_033461390.1">
    <property type="nucleotide sequence ID" value="XM_033604481.1"/>
</dbReference>
<evidence type="ECO:0000256" key="7">
    <source>
        <dbReference type="SAM" id="MobiDB-lite"/>
    </source>
</evidence>
<feature type="compositionally biased region" description="Basic and acidic residues" evidence="7">
    <location>
        <begin position="9"/>
        <end position="22"/>
    </location>
</feature>
<accession>A0A6J3M9Q8</accession>
<keyword evidence="4 6" id="KW-1133">Transmembrane helix</keyword>
<keyword evidence="5 6" id="KW-0472">Membrane</keyword>
<evidence type="ECO:0000256" key="1">
    <source>
        <dbReference type="ARBA" id="ARBA00005500"/>
    </source>
</evidence>
<sequence length="69" mass="7830">MVQTPQQRRANEQFAKKQEKKMGKPAAPVVVKKERPQKSPISVGWLYVLLFVLCGGLIFEAVRIVLGFF</sequence>
<comment type="function">
    <text evidence="6">Interacts with target proteins during translocation into the lumen of the endoplasmic reticulum. Protects unfolded target proteins against degradation and facilitate correct glycosylation.</text>
</comment>
<protein>
    <recommendedName>
        <fullName evidence="6">Stress-associated endoplasmic reticulum protein</fullName>
    </recommendedName>
</protein>
<evidence type="ECO:0000256" key="6">
    <source>
        <dbReference type="RuleBase" id="RU364120"/>
    </source>
</evidence>
<evidence type="ECO:0000256" key="5">
    <source>
        <dbReference type="ARBA" id="ARBA00023136"/>
    </source>
</evidence>
<name>A0A6J3M9Q8_9PEZI</name>
<dbReference type="GO" id="GO:0005789">
    <property type="term" value="C:endoplasmic reticulum membrane"/>
    <property type="evidence" value="ECO:0007669"/>
    <property type="project" value="UniProtKB-SubCell"/>
</dbReference>
<proteinExistence type="inferred from homology"/>
<evidence type="ECO:0000256" key="3">
    <source>
        <dbReference type="ARBA" id="ARBA00022824"/>
    </source>
</evidence>
<feature type="transmembrane region" description="Helical" evidence="6">
    <location>
        <begin position="43"/>
        <end position="66"/>
    </location>
</feature>
<organism evidence="9">
    <name type="scientific">Dissoconium aciculare CBS 342.82</name>
    <dbReference type="NCBI Taxonomy" id="1314786"/>
    <lineage>
        <taxon>Eukaryota</taxon>
        <taxon>Fungi</taxon>
        <taxon>Dikarya</taxon>
        <taxon>Ascomycota</taxon>
        <taxon>Pezizomycotina</taxon>
        <taxon>Dothideomycetes</taxon>
        <taxon>Dothideomycetidae</taxon>
        <taxon>Mycosphaerellales</taxon>
        <taxon>Dissoconiaceae</taxon>
        <taxon>Dissoconium</taxon>
    </lineage>
</organism>
<keyword evidence="2 6" id="KW-0812">Transmembrane</keyword>
<evidence type="ECO:0000313" key="8">
    <source>
        <dbReference type="Proteomes" id="UP000504637"/>
    </source>
</evidence>
<keyword evidence="8" id="KW-1185">Reference proteome</keyword>